<evidence type="ECO:0000313" key="2">
    <source>
        <dbReference type="Proteomes" id="UP000789831"/>
    </source>
</evidence>
<organism evidence="1 2">
    <name type="scientific">Ambispora gerdemannii</name>
    <dbReference type="NCBI Taxonomy" id="144530"/>
    <lineage>
        <taxon>Eukaryota</taxon>
        <taxon>Fungi</taxon>
        <taxon>Fungi incertae sedis</taxon>
        <taxon>Mucoromycota</taxon>
        <taxon>Glomeromycotina</taxon>
        <taxon>Glomeromycetes</taxon>
        <taxon>Archaeosporales</taxon>
        <taxon>Ambisporaceae</taxon>
        <taxon>Ambispora</taxon>
    </lineage>
</organism>
<comment type="caution">
    <text evidence="1">The sequence shown here is derived from an EMBL/GenBank/DDBJ whole genome shotgun (WGS) entry which is preliminary data.</text>
</comment>
<gene>
    <name evidence="1" type="ORF">AGERDE_LOCUS10802</name>
</gene>
<dbReference type="EMBL" id="CAJVPL010003710">
    <property type="protein sequence ID" value="CAG8637223.1"/>
    <property type="molecule type" value="Genomic_DNA"/>
</dbReference>
<name>A0A9N9DG96_9GLOM</name>
<reference evidence="1" key="1">
    <citation type="submission" date="2021-06" db="EMBL/GenBank/DDBJ databases">
        <authorList>
            <person name="Kallberg Y."/>
            <person name="Tangrot J."/>
            <person name="Rosling A."/>
        </authorList>
    </citation>
    <scope>NUCLEOTIDE SEQUENCE</scope>
    <source>
        <strain evidence="1">MT106</strain>
    </source>
</reference>
<proteinExistence type="predicted"/>
<accession>A0A9N9DG96</accession>
<sequence length="49" mass="5881">DGTYHESLESFKDQRLKLMDLLSQEKDSNLIGRKDNYLGWRMVQQLEHN</sequence>
<dbReference type="Proteomes" id="UP000789831">
    <property type="component" value="Unassembled WGS sequence"/>
</dbReference>
<keyword evidence="2" id="KW-1185">Reference proteome</keyword>
<feature type="non-terminal residue" evidence="1">
    <location>
        <position position="1"/>
    </location>
</feature>
<evidence type="ECO:0000313" key="1">
    <source>
        <dbReference type="EMBL" id="CAG8637223.1"/>
    </source>
</evidence>
<dbReference type="AlphaFoldDB" id="A0A9N9DG96"/>
<protein>
    <submittedName>
        <fullName evidence="1">11090_t:CDS:1</fullName>
    </submittedName>
</protein>